<feature type="coiled-coil region" evidence="1">
    <location>
        <begin position="24"/>
        <end position="51"/>
    </location>
</feature>
<dbReference type="RefSeq" id="WP_248733456.1">
    <property type="nucleotide sequence ID" value="NZ_CALBWS010000001.1"/>
</dbReference>
<keyword evidence="3" id="KW-0732">Signal</keyword>
<proteinExistence type="predicted"/>
<dbReference type="Gene3D" id="3.10.450.40">
    <property type="match status" value="1"/>
</dbReference>
<feature type="region of interest" description="Disordered" evidence="2">
    <location>
        <begin position="91"/>
        <end position="124"/>
    </location>
</feature>
<evidence type="ECO:0000313" key="6">
    <source>
        <dbReference type="Proteomes" id="UP000838308"/>
    </source>
</evidence>
<name>A0ABN8KM40_9BACI</name>
<dbReference type="Proteomes" id="UP000838308">
    <property type="component" value="Unassembled WGS sequence"/>
</dbReference>
<feature type="compositionally biased region" description="Basic and acidic residues" evidence="2">
    <location>
        <begin position="93"/>
        <end position="105"/>
    </location>
</feature>
<evidence type="ECO:0000313" key="5">
    <source>
        <dbReference type="EMBL" id="CAH2713105.1"/>
    </source>
</evidence>
<evidence type="ECO:0000256" key="3">
    <source>
        <dbReference type="SAM" id="SignalP"/>
    </source>
</evidence>
<dbReference type="Pfam" id="PF03413">
    <property type="entry name" value="PepSY"/>
    <property type="match status" value="1"/>
</dbReference>
<gene>
    <name evidence="5" type="ORF">BACCIP111895_00238</name>
</gene>
<organism evidence="5 6">
    <name type="scientific">Neobacillus rhizosphaerae</name>
    <dbReference type="NCBI Taxonomy" id="2880965"/>
    <lineage>
        <taxon>Bacteria</taxon>
        <taxon>Bacillati</taxon>
        <taxon>Bacillota</taxon>
        <taxon>Bacilli</taxon>
        <taxon>Bacillales</taxon>
        <taxon>Bacillaceae</taxon>
        <taxon>Neobacillus</taxon>
    </lineage>
</organism>
<keyword evidence="1" id="KW-0175">Coiled coil</keyword>
<accession>A0ABN8KM40</accession>
<comment type="caution">
    <text evidence="5">The sequence shown here is derived from an EMBL/GenBank/DDBJ whole genome shotgun (WGS) entry which is preliminary data.</text>
</comment>
<evidence type="ECO:0000256" key="1">
    <source>
        <dbReference type="SAM" id="Coils"/>
    </source>
</evidence>
<dbReference type="EMBL" id="CALBWS010000001">
    <property type="protein sequence ID" value="CAH2713105.1"/>
    <property type="molecule type" value="Genomic_DNA"/>
</dbReference>
<feature type="signal peptide" evidence="3">
    <location>
        <begin position="1"/>
        <end position="20"/>
    </location>
</feature>
<keyword evidence="6" id="KW-1185">Reference proteome</keyword>
<evidence type="ECO:0000256" key="2">
    <source>
        <dbReference type="SAM" id="MobiDB-lite"/>
    </source>
</evidence>
<feature type="chain" id="PRO_5045903218" description="PepSY domain-containing protein" evidence="3">
    <location>
        <begin position="21"/>
        <end position="124"/>
    </location>
</feature>
<dbReference type="InterPro" id="IPR025711">
    <property type="entry name" value="PepSY"/>
</dbReference>
<evidence type="ECO:0000259" key="4">
    <source>
        <dbReference type="Pfam" id="PF03413"/>
    </source>
</evidence>
<sequence length="124" mass="13661">MKKIILLFAFLIPISYGANYQVGHANAVQLLEAAKNRISEKDAEVIALKKVKGKVLGIKLEMDDGREHYEVKIKSSGTIYEVEIDAKSGQVLEVEKEGSHHGGDDDGRDGDDDDHDGDDDHLDD</sequence>
<protein>
    <recommendedName>
        <fullName evidence="4">PepSY domain-containing protein</fullName>
    </recommendedName>
</protein>
<feature type="compositionally biased region" description="Acidic residues" evidence="2">
    <location>
        <begin position="106"/>
        <end position="124"/>
    </location>
</feature>
<feature type="domain" description="PepSY" evidence="4">
    <location>
        <begin position="37"/>
        <end position="95"/>
    </location>
</feature>
<reference evidence="5" key="1">
    <citation type="submission" date="2022-04" db="EMBL/GenBank/DDBJ databases">
        <authorList>
            <person name="Criscuolo A."/>
        </authorList>
    </citation>
    <scope>NUCLEOTIDE SEQUENCE</scope>
    <source>
        <strain evidence="5">CIP111895</strain>
    </source>
</reference>